<proteinExistence type="predicted"/>
<keyword evidence="1" id="KW-0539">Nucleus</keyword>
<reference evidence="4 5" key="1">
    <citation type="journal article" date="2024" name="IMA Fungus">
        <title>IMA Genome - F19 : A genome assembly and annotation guide to empower mycologists, including annotated draft genome sequences of Ceratocystis pirilliformis, Diaporthe australafricana, Fusarium ophioides, Paecilomyces lecythidis, and Sporothrix stenoceras.</title>
        <authorList>
            <person name="Aylward J."/>
            <person name="Wilson A.M."/>
            <person name="Visagie C.M."/>
            <person name="Spraker J."/>
            <person name="Barnes I."/>
            <person name="Buitendag C."/>
            <person name="Ceriani C."/>
            <person name="Del Mar Angel L."/>
            <person name="du Plessis D."/>
            <person name="Fuchs T."/>
            <person name="Gasser K."/>
            <person name="Kramer D."/>
            <person name="Li W."/>
            <person name="Munsamy K."/>
            <person name="Piso A."/>
            <person name="Price J.L."/>
            <person name="Sonnekus B."/>
            <person name="Thomas C."/>
            <person name="van der Nest A."/>
            <person name="van Dijk A."/>
            <person name="van Heerden A."/>
            <person name="van Vuuren N."/>
            <person name="Yilmaz N."/>
            <person name="Duong T.A."/>
            <person name="van der Merwe N.A."/>
            <person name="Wingfield M.J."/>
            <person name="Wingfield B.D."/>
        </authorList>
    </citation>
    <scope>NUCLEOTIDE SEQUENCE [LARGE SCALE GENOMIC DNA]</scope>
    <source>
        <strain evidence="4 5">CMW 5346</strain>
    </source>
</reference>
<evidence type="ECO:0000256" key="2">
    <source>
        <dbReference type="SAM" id="MobiDB-lite"/>
    </source>
</evidence>
<gene>
    <name evidence="4" type="ORF">Sste5346_005534</name>
</gene>
<accession>A0ABR3Z3S1</accession>
<organism evidence="4 5">
    <name type="scientific">Sporothrix stenoceras</name>
    <dbReference type="NCBI Taxonomy" id="5173"/>
    <lineage>
        <taxon>Eukaryota</taxon>
        <taxon>Fungi</taxon>
        <taxon>Dikarya</taxon>
        <taxon>Ascomycota</taxon>
        <taxon>Pezizomycotina</taxon>
        <taxon>Sordariomycetes</taxon>
        <taxon>Sordariomycetidae</taxon>
        <taxon>Ophiostomatales</taxon>
        <taxon>Ophiostomataceae</taxon>
        <taxon>Sporothrix</taxon>
    </lineage>
</organism>
<feature type="region of interest" description="Disordered" evidence="2">
    <location>
        <begin position="1"/>
        <end position="69"/>
    </location>
</feature>
<dbReference type="PROSITE" id="PS50048">
    <property type="entry name" value="ZN2_CY6_FUNGAL_2"/>
    <property type="match status" value="1"/>
</dbReference>
<dbReference type="InterPro" id="IPR053181">
    <property type="entry name" value="EcdB-like_regulator"/>
</dbReference>
<dbReference type="Proteomes" id="UP001583186">
    <property type="component" value="Unassembled WGS sequence"/>
</dbReference>
<dbReference type="CDD" id="cd12148">
    <property type="entry name" value="fungal_TF_MHR"/>
    <property type="match status" value="1"/>
</dbReference>
<dbReference type="SMART" id="SM00066">
    <property type="entry name" value="GAL4"/>
    <property type="match status" value="1"/>
</dbReference>
<keyword evidence="5" id="KW-1185">Reference proteome</keyword>
<dbReference type="Pfam" id="PF00172">
    <property type="entry name" value="Zn_clus"/>
    <property type="match status" value="1"/>
</dbReference>
<feature type="domain" description="Zn(2)-C6 fungal-type" evidence="3">
    <location>
        <begin position="81"/>
        <end position="111"/>
    </location>
</feature>
<evidence type="ECO:0000313" key="4">
    <source>
        <dbReference type="EMBL" id="KAL1894847.1"/>
    </source>
</evidence>
<sequence>MDHTPRTPVSEFSEASSFCVGGGPRKRVRTESTGSVLSTQAEQKPVPASASAPAAPPPPTTTTPVVPTVHTNYPKKRVSVACEVCRTRKTRCDAGRPACSFCAQIGATCLYRTVEPPEEKRAATRRDESAAVVASDNGEVLNRLHRIEGLLHQIQHRQEDTIQAAMQVQASTSPSTITQPAAAADTTYSPSYERVPHLPLKAQHRVGTLSFEGISRFDGHPCPPALLPMARIGTDEDIETEFLQGEALMAGPASPSVDGDVDMDKDVRNLPAGLSVSPRRCWQLQQIFYRDVLPWCPIIDQQVCSEMVTRTVEARFHPERVETSLTLLVLALGGFAEDQQHLQDDAQVFPGRAYFRAACALVDSPRQAGFRNTVAHVQCHILMAFYLLYAIRPIQAFEAIRRASEKVILLLQRPHRNSTNVVVGMPDTLQDSTADPGYQALCRAFWACYLIEHELQAYVSYSANLLRDFEDVVPLPMSDYEEPGIYWFLSEIALRRIFARQRGGRGWNEHTLFEPVVVGEIALQMAQWHSNLPTSVKFDLEEAASPDMSGRSLAVDTDVRPLLDPIKVFLRAQYYAIHAALQWQYVVQLLSLPHVHGQQYSPADQRTVDAAALSLRYSVVHVFAVESLLQGRHLLLVPNLVGLLCNCYFLLCSYAEPGLEAIQHPRAREAIVVAFRCIQAWQANPVVQAYVIKVEHLMAMKGIRA</sequence>
<comment type="caution">
    <text evidence="4">The sequence shown here is derived from an EMBL/GenBank/DDBJ whole genome shotgun (WGS) entry which is preliminary data.</text>
</comment>
<dbReference type="PANTHER" id="PTHR47785">
    <property type="entry name" value="ZN(II)2CYS6 TRANSCRIPTION FACTOR (EUROFUNG)-RELATED-RELATED"/>
    <property type="match status" value="1"/>
</dbReference>
<evidence type="ECO:0000256" key="1">
    <source>
        <dbReference type="ARBA" id="ARBA00023242"/>
    </source>
</evidence>
<feature type="compositionally biased region" description="Polar residues" evidence="2">
    <location>
        <begin position="31"/>
        <end position="42"/>
    </location>
</feature>
<dbReference type="PROSITE" id="PS00463">
    <property type="entry name" value="ZN2_CY6_FUNGAL_1"/>
    <property type="match status" value="1"/>
</dbReference>
<dbReference type="CDD" id="cd00067">
    <property type="entry name" value="GAL4"/>
    <property type="match status" value="1"/>
</dbReference>
<name>A0ABR3Z3S1_9PEZI</name>
<dbReference type="EMBL" id="JAWCUI010000030">
    <property type="protein sequence ID" value="KAL1894847.1"/>
    <property type="molecule type" value="Genomic_DNA"/>
</dbReference>
<dbReference type="SUPFAM" id="SSF57701">
    <property type="entry name" value="Zn2/Cys6 DNA-binding domain"/>
    <property type="match status" value="1"/>
</dbReference>
<dbReference type="Gene3D" id="4.10.240.10">
    <property type="entry name" value="Zn(2)-C6 fungal-type DNA-binding domain"/>
    <property type="match status" value="1"/>
</dbReference>
<protein>
    <recommendedName>
        <fullName evidence="3">Zn(2)-C6 fungal-type domain-containing protein</fullName>
    </recommendedName>
</protein>
<evidence type="ECO:0000259" key="3">
    <source>
        <dbReference type="PROSITE" id="PS50048"/>
    </source>
</evidence>
<evidence type="ECO:0000313" key="5">
    <source>
        <dbReference type="Proteomes" id="UP001583186"/>
    </source>
</evidence>
<dbReference type="InterPro" id="IPR036864">
    <property type="entry name" value="Zn2-C6_fun-type_DNA-bd_sf"/>
</dbReference>
<dbReference type="InterPro" id="IPR001138">
    <property type="entry name" value="Zn2Cys6_DnaBD"/>
</dbReference>